<feature type="region of interest" description="Disordered" evidence="1">
    <location>
        <begin position="1"/>
        <end position="21"/>
    </location>
</feature>
<name>A0ABW3TR98_9MICO</name>
<evidence type="ECO:0000313" key="3">
    <source>
        <dbReference type="EMBL" id="MFD1202799.1"/>
    </source>
</evidence>
<keyword evidence="2" id="KW-0472">Membrane</keyword>
<sequence length="526" mass="53158">MAFKRRRREGDAQIAAPTDADAATEVIDGEAIAAAQPAGAASPGTDGLGDGDVADSPGSVEAAGGSELGETDRPAKQRKPWTGKRLVALIAGVAVASLLLGIVVMQFIVSPATLAARSAAPEPGPVTAPVENRVIENTVVLRGEVGYADSVAVAIDAAGGESRAVITGQVPAVGTVFNAGNVALEVAGRPVIVLPGELPAYRSLSIGMRGPDVTQLKQALSALGYASGDLNTDTFDWDTAAGLGALYEQLGYSAPTGGEESRDQLRLAERGVRDANVGVAQAQAALDAARAGEAPNTATEQASLNAAWQALNDAQESLGEAQAAVLPTLPAGEALFLSGLPRRVDEVSVKRGDVLSGSPMSVSGATLSITGTVSKQDADLLSEGLTAQFAGPDGEELTATVKSITAPKGSGGGDDKQGEGGASRYTVALEPVELTSEQIEALRGTNVRLRIPVASTDGEVIAVPIAALSAGSGGEDRVELMIDVRDGHNAQTEIVPVEAGLAADGFVEISSSDDRIVAGAKVVVGR</sequence>
<keyword evidence="2" id="KW-1133">Transmembrane helix</keyword>
<proteinExistence type="predicted"/>
<keyword evidence="4" id="KW-1185">Reference proteome</keyword>
<dbReference type="EMBL" id="JBHTLY010000006">
    <property type="protein sequence ID" value="MFD1202799.1"/>
    <property type="molecule type" value="Genomic_DNA"/>
</dbReference>
<organism evidence="3 4">
    <name type="scientific">Leucobacter albus</name>
    <dbReference type="NCBI Taxonomy" id="272210"/>
    <lineage>
        <taxon>Bacteria</taxon>
        <taxon>Bacillati</taxon>
        <taxon>Actinomycetota</taxon>
        <taxon>Actinomycetes</taxon>
        <taxon>Micrococcales</taxon>
        <taxon>Microbacteriaceae</taxon>
        <taxon>Leucobacter</taxon>
    </lineage>
</organism>
<evidence type="ECO:0000313" key="4">
    <source>
        <dbReference type="Proteomes" id="UP001597181"/>
    </source>
</evidence>
<dbReference type="InterPro" id="IPR036366">
    <property type="entry name" value="PGBDSf"/>
</dbReference>
<accession>A0ABW3TR98</accession>
<gene>
    <name evidence="3" type="ORF">ACFQ3U_12935</name>
</gene>
<evidence type="ECO:0000256" key="1">
    <source>
        <dbReference type="SAM" id="MobiDB-lite"/>
    </source>
</evidence>
<reference evidence="4" key="1">
    <citation type="journal article" date="2019" name="Int. J. Syst. Evol. Microbiol.">
        <title>The Global Catalogue of Microorganisms (GCM) 10K type strain sequencing project: providing services to taxonomists for standard genome sequencing and annotation.</title>
        <authorList>
            <consortium name="The Broad Institute Genomics Platform"/>
            <consortium name="The Broad Institute Genome Sequencing Center for Infectious Disease"/>
            <person name="Wu L."/>
            <person name="Ma J."/>
        </authorList>
    </citation>
    <scope>NUCLEOTIDE SEQUENCE [LARGE SCALE GENOMIC DNA]</scope>
    <source>
        <strain evidence="4">CCUG 50213</strain>
    </source>
</reference>
<dbReference type="Proteomes" id="UP001597181">
    <property type="component" value="Unassembled WGS sequence"/>
</dbReference>
<protein>
    <recommendedName>
        <fullName evidence="5">Peptidoglycan binding protein</fullName>
    </recommendedName>
</protein>
<evidence type="ECO:0008006" key="5">
    <source>
        <dbReference type="Google" id="ProtNLM"/>
    </source>
</evidence>
<feature type="transmembrane region" description="Helical" evidence="2">
    <location>
        <begin position="86"/>
        <end position="109"/>
    </location>
</feature>
<keyword evidence="2" id="KW-0812">Transmembrane</keyword>
<dbReference type="Gene3D" id="1.10.101.10">
    <property type="entry name" value="PGBD-like superfamily/PGBD"/>
    <property type="match status" value="1"/>
</dbReference>
<evidence type="ECO:0000256" key="2">
    <source>
        <dbReference type="SAM" id="Phobius"/>
    </source>
</evidence>
<comment type="caution">
    <text evidence="3">The sequence shown here is derived from an EMBL/GenBank/DDBJ whole genome shotgun (WGS) entry which is preliminary data.</text>
</comment>
<dbReference type="RefSeq" id="WP_343962610.1">
    <property type="nucleotide sequence ID" value="NZ_BAAAKZ010000017.1"/>
</dbReference>
<feature type="region of interest" description="Disordered" evidence="1">
    <location>
        <begin position="34"/>
        <end position="79"/>
    </location>
</feature>
<feature type="compositionally biased region" description="Low complexity" evidence="1">
    <location>
        <begin position="12"/>
        <end position="21"/>
    </location>
</feature>